<evidence type="ECO:0000256" key="2">
    <source>
        <dbReference type="ARBA" id="ARBA00022598"/>
    </source>
</evidence>
<dbReference type="Pfam" id="PF00501">
    <property type="entry name" value="AMP-binding"/>
    <property type="match status" value="1"/>
</dbReference>
<dbReference type="PANTHER" id="PTHR43201:SF5">
    <property type="entry name" value="MEDIUM-CHAIN ACYL-COA LIGASE ACSF2, MITOCHONDRIAL"/>
    <property type="match status" value="1"/>
</dbReference>
<keyword evidence="6" id="KW-1185">Reference proteome</keyword>
<evidence type="ECO:0000313" key="6">
    <source>
        <dbReference type="Proteomes" id="UP001596972"/>
    </source>
</evidence>
<evidence type="ECO:0000259" key="4">
    <source>
        <dbReference type="Pfam" id="PF13193"/>
    </source>
</evidence>
<gene>
    <name evidence="5" type="ORF">ACFQ11_20775</name>
</gene>
<dbReference type="Gene3D" id="3.40.50.12780">
    <property type="entry name" value="N-terminal domain of ligase-like"/>
    <property type="match status" value="1"/>
</dbReference>
<protein>
    <submittedName>
        <fullName evidence="5">FadD3 family acyl-CoA ligase</fullName>
    </submittedName>
</protein>
<name>A0ABW3ERP5_9ACTN</name>
<dbReference type="Pfam" id="PF13193">
    <property type="entry name" value="AMP-binding_C"/>
    <property type="match status" value="1"/>
</dbReference>
<sequence length="513" mass="54216">MTAETIPALVEHAARVHGDREAVVSGETRWSFARLRDEVQGAARAAIAAGVRPGDRAAIWAPNGVEWIVAALGAVSAGAVLVPLNTRYRGAEAADVLRRSRASTLFTVRGFLGNDYPAMLAGEDLPELRRVVLLEGDPAGGELGWAGFLAGAAAVDADAARERAAGVRPGDVADIVFTSGTTGRPKGAMSTHDATLWAFRAWSEVATLRAGDRYLLINPFFHTFGYKAGILACLLNGTTMLPERVFDAAAVAARLAADRVSVLLGPPTIFTSLLELPDRPAHEVRLAGTGAADIPVDLIRRIRGELGVPHVFTAYGLSEAAGVVSVCPVDADAETVARTCGPALPGAELRIAGPDGRALPPGEQGEIQVRGRHVMLGYLDDPEATAKAIDADGWLDTGDLGRLDARGYLTVTGRLKDMFVVGGFNAYPAEIESVLVTHPAVVEAAVLGVPDARLGEVGAAWLVTRAEVDPEELTAWLRERLANFKVPRHVHVVDELPRNAGGKVVKEALRRRA</sequence>
<dbReference type="EMBL" id="JBHTJA010000043">
    <property type="protein sequence ID" value="MFD0902847.1"/>
    <property type="molecule type" value="Genomic_DNA"/>
</dbReference>
<dbReference type="Gene3D" id="3.30.300.30">
    <property type="match status" value="1"/>
</dbReference>
<reference evidence="6" key="1">
    <citation type="journal article" date="2019" name="Int. J. Syst. Evol. Microbiol.">
        <title>The Global Catalogue of Microorganisms (GCM) 10K type strain sequencing project: providing services to taxonomists for standard genome sequencing and annotation.</title>
        <authorList>
            <consortium name="The Broad Institute Genomics Platform"/>
            <consortium name="The Broad Institute Genome Sequencing Center for Infectious Disease"/>
            <person name="Wu L."/>
            <person name="Ma J."/>
        </authorList>
    </citation>
    <scope>NUCLEOTIDE SEQUENCE [LARGE SCALE GENOMIC DNA]</scope>
    <source>
        <strain evidence="6">JCM 31202</strain>
    </source>
</reference>
<dbReference type="NCBIfam" id="NF005801">
    <property type="entry name" value="PRK07656.1"/>
    <property type="match status" value="1"/>
</dbReference>
<dbReference type="GO" id="GO:0016874">
    <property type="term" value="F:ligase activity"/>
    <property type="evidence" value="ECO:0007669"/>
    <property type="project" value="UniProtKB-KW"/>
</dbReference>
<comment type="similarity">
    <text evidence="1">Belongs to the ATP-dependent AMP-binding enzyme family.</text>
</comment>
<evidence type="ECO:0000259" key="3">
    <source>
        <dbReference type="Pfam" id="PF00501"/>
    </source>
</evidence>
<evidence type="ECO:0000313" key="5">
    <source>
        <dbReference type="EMBL" id="MFD0902847.1"/>
    </source>
</evidence>
<feature type="domain" description="AMP-dependent synthetase/ligase" evidence="3">
    <location>
        <begin position="11"/>
        <end position="379"/>
    </location>
</feature>
<dbReference type="PROSITE" id="PS00455">
    <property type="entry name" value="AMP_BINDING"/>
    <property type="match status" value="1"/>
</dbReference>
<dbReference type="Proteomes" id="UP001596972">
    <property type="component" value="Unassembled WGS sequence"/>
</dbReference>
<dbReference type="InterPro" id="IPR045851">
    <property type="entry name" value="AMP-bd_C_sf"/>
</dbReference>
<dbReference type="InterPro" id="IPR000873">
    <property type="entry name" value="AMP-dep_synth/lig_dom"/>
</dbReference>
<comment type="caution">
    <text evidence="5">The sequence shown here is derived from an EMBL/GenBank/DDBJ whole genome shotgun (WGS) entry which is preliminary data.</text>
</comment>
<proteinExistence type="inferred from homology"/>
<accession>A0ABW3ERP5</accession>
<evidence type="ECO:0000256" key="1">
    <source>
        <dbReference type="ARBA" id="ARBA00006432"/>
    </source>
</evidence>
<dbReference type="InterPro" id="IPR025110">
    <property type="entry name" value="AMP-bd_C"/>
</dbReference>
<keyword evidence="2 5" id="KW-0436">Ligase</keyword>
<dbReference type="SUPFAM" id="SSF56801">
    <property type="entry name" value="Acetyl-CoA synthetase-like"/>
    <property type="match status" value="1"/>
</dbReference>
<dbReference type="InterPro" id="IPR042099">
    <property type="entry name" value="ANL_N_sf"/>
</dbReference>
<dbReference type="RefSeq" id="WP_378301034.1">
    <property type="nucleotide sequence ID" value="NZ_JBHTJA010000043.1"/>
</dbReference>
<dbReference type="PANTHER" id="PTHR43201">
    <property type="entry name" value="ACYL-COA SYNTHETASE"/>
    <property type="match status" value="1"/>
</dbReference>
<feature type="domain" description="AMP-binding enzyme C-terminal" evidence="4">
    <location>
        <begin position="430"/>
        <end position="503"/>
    </location>
</feature>
<organism evidence="5 6">
    <name type="scientific">Actinomadura sediminis</name>
    <dbReference type="NCBI Taxonomy" id="1038904"/>
    <lineage>
        <taxon>Bacteria</taxon>
        <taxon>Bacillati</taxon>
        <taxon>Actinomycetota</taxon>
        <taxon>Actinomycetes</taxon>
        <taxon>Streptosporangiales</taxon>
        <taxon>Thermomonosporaceae</taxon>
        <taxon>Actinomadura</taxon>
    </lineage>
</organism>
<dbReference type="InterPro" id="IPR020845">
    <property type="entry name" value="AMP-binding_CS"/>
</dbReference>